<dbReference type="RefSeq" id="WP_109927888.1">
    <property type="nucleotide sequence ID" value="NZ_QGNY01000001.1"/>
</dbReference>
<accession>A0A317F288</accession>
<evidence type="ECO:0000256" key="2">
    <source>
        <dbReference type="SAM" id="MobiDB-lite"/>
    </source>
</evidence>
<reference evidence="5" key="1">
    <citation type="submission" date="2018-05" db="EMBL/GenBank/DDBJ databases">
        <title>Pedobacter paludis sp. nov., isolated from wetland soil.</title>
        <authorList>
            <person name="Zhang Y."/>
        </authorList>
    </citation>
    <scope>NUCLEOTIDE SEQUENCE [LARGE SCALE GENOMIC DNA]</scope>
    <source>
        <strain evidence="5">R-8</strain>
    </source>
</reference>
<feature type="region of interest" description="Disordered" evidence="2">
    <location>
        <begin position="501"/>
        <end position="520"/>
    </location>
</feature>
<dbReference type="SUPFAM" id="SSF53098">
    <property type="entry name" value="Ribonuclease H-like"/>
    <property type="match status" value="1"/>
</dbReference>
<keyword evidence="5" id="KW-1185">Reference proteome</keyword>
<dbReference type="Pfam" id="PF02796">
    <property type="entry name" value="HTH_7"/>
    <property type="match status" value="1"/>
</dbReference>
<evidence type="ECO:0000256" key="1">
    <source>
        <dbReference type="ARBA" id="ARBA00009277"/>
    </source>
</evidence>
<comment type="caution">
    <text evidence="4">The sequence shown here is derived from an EMBL/GenBank/DDBJ whole genome shotgun (WGS) entry which is preliminary data.</text>
</comment>
<organism evidence="4 5">
    <name type="scientific">Pedobacter paludis</name>
    <dbReference type="NCBI Taxonomy" id="2203212"/>
    <lineage>
        <taxon>Bacteria</taxon>
        <taxon>Pseudomonadati</taxon>
        <taxon>Bacteroidota</taxon>
        <taxon>Sphingobacteriia</taxon>
        <taxon>Sphingobacteriales</taxon>
        <taxon>Sphingobacteriaceae</taxon>
        <taxon>Pedobacter</taxon>
    </lineage>
</organism>
<dbReference type="Proteomes" id="UP000245391">
    <property type="component" value="Unassembled WGS sequence"/>
</dbReference>
<dbReference type="InterPro" id="IPR006120">
    <property type="entry name" value="Resolvase_HTH_dom"/>
</dbReference>
<comment type="similarity">
    <text evidence="1">Belongs to the transposase IS21/IS408/IS1162 family.</text>
</comment>
<proteinExistence type="inferred from homology"/>
<dbReference type="InterPro" id="IPR012337">
    <property type="entry name" value="RNaseH-like_sf"/>
</dbReference>
<dbReference type="OrthoDB" id="3193769at2"/>
<dbReference type="PANTHER" id="PTHR35004">
    <property type="entry name" value="TRANSPOSASE RV3428C-RELATED"/>
    <property type="match status" value="1"/>
</dbReference>
<dbReference type="EMBL" id="QGNY01000001">
    <property type="protein sequence ID" value="PWS33301.1"/>
    <property type="molecule type" value="Genomic_DNA"/>
</dbReference>
<dbReference type="InterPro" id="IPR036397">
    <property type="entry name" value="RNaseH_sf"/>
</dbReference>
<gene>
    <name evidence="4" type="ORF">DF947_01360</name>
</gene>
<dbReference type="InterPro" id="IPR001584">
    <property type="entry name" value="Integrase_cat-core"/>
</dbReference>
<feature type="domain" description="Integrase catalytic" evidence="3">
    <location>
        <begin position="131"/>
        <end position="321"/>
    </location>
</feature>
<dbReference type="Pfam" id="PF22483">
    <property type="entry name" value="Mu-transpos_C_2"/>
    <property type="match status" value="1"/>
</dbReference>
<dbReference type="NCBIfam" id="NF033546">
    <property type="entry name" value="transpos_IS21"/>
    <property type="match status" value="1"/>
</dbReference>
<dbReference type="InterPro" id="IPR054353">
    <property type="entry name" value="IstA-like_C"/>
</dbReference>
<dbReference type="GO" id="GO:0003677">
    <property type="term" value="F:DNA binding"/>
    <property type="evidence" value="ECO:0007669"/>
    <property type="project" value="InterPro"/>
</dbReference>
<dbReference type="Gene3D" id="1.10.10.60">
    <property type="entry name" value="Homeodomain-like"/>
    <property type="match status" value="1"/>
</dbReference>
<evidence type="ECO:0000313" key="4">
    <source>
        <dbReference type="EMBL" id="PWS33301.1"/>
    </source>
</evidence>
<dbReference type="GO" id="GO:0000150">
    <property type="term" value="F:DNA strand exchange activity"/>
    <property type="evidence" value="ECO:0007669"/>
    <property type="project" value="InterPro"/>
</dbReference>
<evidence type="ECO:0000313" key="5">
    <source>
        <dbReference type="Proteomes" id="UP000245391"/>
    </source>
</evidence>
<dbReference type="PANTHER" id="PTHR35004:SF8">
    <property type="entry name" value="TRANSPOSASE RV3428C-RELATED"/>
    <property type="match status" value="1"/>
</dbReference>
<dbReference type="Gene3D" id="3.30.420.10">
    <property type="entry name" value="Ribonuclease H-like superfamily/Ribonuclease H"/>
    <property type="match status" value="1"/>
</dbReference>
<sequence length="520" mass="60874">MANITISMNKIRQILRMYDQGVGRQKIADYVGTSRTTVNKYISAFDNCGFPIKDVDGLEDNELNELFSDIYMTPRRNKPRMDELLRCFPLMEKALKRTGVTRQHLWREYKREFPSGYHYTQFCAYFKHWQQRLNPTMHRIHKVGDKLFVDFAGKKLSYVDKETGEIVEVEVFVAILGASQLTYIEAVASQQKEDFIKACENALYYIGGVPSAIVPDNLKAAVIKSHRFEPTLNQTFESFANHYNTCVLPARAYKPRDKALVEGAVKIMYTRIYLPVRQKTYYSLAELNAAIWENLERHNNQQLQGRSYSRRTQFEEIERKALLDLPITRFEMQEQCWSRVKSDSHVFLGPDKHYYSVPIRYLNTKVKILYSASTVEIFNKTERIALHPRDRAKHAYTTNSSHLSHRHRYSVERTTTSYLQRAAEMHNDIRMVIEAIVTQNDRHEDQIIRSCEGVFSLAKKYGEDRLAGACRRAMDFGVHTKFKSIQSILEKNLDSHRENLFAHERSMPQHDNIRGEKYYK</sequence>
<protein>
    <submittedName>
        <fullName evidence="4">IS21 family transposase</fullName>
    </submittedName>
</protein>
<dbReference type="AlphaFoldDB" id="A0A317F288"/>
<evidence type="ECO:0000259" key="3">
    <source>
        <dbReference type="PROSITE" id="PS50994"/>
    </source>
</evidence>
<name>A0A317F288_9SPHI</name>
<dbReference type="GO" id="GO:0015074">
    <property type="term" value="P:DNA integration"/>
    <property type="evidence" value="ECO:0007669"/>
    <property type="project" value="InterPro"/>
</dbReference>
<dbReference type="PROSITE" id="PS50994">
    <property type="entry name" value="INTEGRASE"/>
    <property type="match status" value="1"/>
</dbReference>